<gene>
    <name evidence="2" type="ORF">HDA37_001619</name>
</gene>
<evidence type="ECO:0000256" key="1">
    <source>
        <dbReference type="SAM" id="MobiDB-lite"/>
    </source>
</evidence>
<organism evidence="2 3">
    <name type="scientific">Pseudonocardia alni</name>
    <name type="common">Amycolata alni</name>
    <dbReference type="NCBI Taxonomy" id="33907"/>
    <lineage>
        <taxon>Bacteria</taxon>
        <taxon>Bacillati</taxon>
        <taxon>Actinomycetota</taxon>
        <taxon>Actinomycetes</taxon>
        <taxon>Pseudonocardiales</taxon>
        <taxon>Pseudonocardiaceae</taxon>
        <taxon>Pseudonocardia</taxon>
    </lineage>
</organism>
<feature type="compositionally biased region" description="Low complexity" evidence="1">
    <location>
        <begin position="26"/>
        <end position="38"/>
    </location>
</feature>
<dbReference type="Proteomes" id="UP000549695">
    <property type="component" value="Unassembled WGS sequence"/>
</dbReference>
<reference evidence="2 3" key="1">
    <citation type="submission" date="2020-07" db="EMBL/GenBank/DDBJ databases">
        <title>Sequencing the genomes of 1000 actinobacteria strains.</title>
        <authorList>
            <person name="Klenk H.-P."/>
        </authorList>
    </citation>
    <scope>NUCLEOTIDE SEQUENCE [LARGE SCALE GENOMIC DNA]</scope>
    <source>
        <strain evidence="2 3">DSM 44749</strain>
    </source>
</reference>
<keyword evidence="3" id="KW-1185">Reference proteome</keyword>
<feature type="region of interest" description="Disordered" evidence="1">
    <location>
        <begin position="21"/>
        <end position="40"/>
    </location>
</feature>
<proteinExistence type="predicted"/>
<evidence type="ECO:0000313" key="3">
    <source>
        <dbReference type="Proteomes" id="UP000549695"/>
    </source>
</evidence>
<name>A0A852W3F2_PSEA5</name>
<sequence length="95" mass="10063">MITPMPRPINDAAARTRRRVAFLHDTSTGTPPGRRPTPQRVHGDTIPAALAAFCGPCGQNRCEGPRRWCLGRQGAAQCVCAVRGGAADNRGELAA</sequence>
<dbReference type="EMBL" id="JACCCZ010000001">
    <property type="protein sequence ID" value="NYG01334.1"/>
    <property type="molecule type" value="Genomic_DNA"/>
</dbReference>
<accession>A0A852W3F2</accession>
<protein>
    <submittedName>
        <fullName evidence="2">Uncharacterized protein</fullName>
    </submittedName>
</protein>
<evidence type="ECO:0000313" key="2">
    <source>
        <dbReference type="EMBL" id="NYG01334.1"/>
    </source>
</evidence>
<comment type="caution">
    <text evidence="2">The sequence shown here is derived from an EMBL/GenBank/DDBJ whole genome shotgun (WGS) entry which is preliminary data.</text>
</comment>
<dbReference type="AlphaFoldDB" id="A0A852W3F2"/>